<organism evidence="11 12">
    <name type="scientific">Steinernema carpocapsae</name>
    <name type="common">Entomopathogenic nematode</name>
    <dbReference type="NCBI Taxonomy" id="34508"/>
    <lineage>
        <taxon>Eukaryota</taxon>
        <taxon>Metazoa</taxon>
        <taxon>Ecdysozoa</taxon>
        <taxon>Nematoda</taxon>
        <taxon>Chromadorea</taxon>
        <taxon>Rhabditida</taxon>
        <taxon>Tylenchina</taxon>
        <taxon>Panagrolaimomorpha</taxon>
        <taxon>Strongyloidoidea</taxon>
        <taxon>Steinernematidae</taxon>
        <taxon>Steinernema</taxon>
    </lineage>
</organism>
<dbReference type="PANTHER" id="PTHR24083">
    <property type="entry name" value="NUCLEAR HORMONE RECEPTOR"/>
    <property type="match status" value="1"/>
</dbReference>
<dbReference type="SUPFAM" id="SSF57716">
    <property type="entry name" value="Glucocorticoid receptor-like (DNA-binding domain)"/>
    <property type="match status" value="1"/>
</dbReference>
<evidence type="ECO:0000256" key="7">
    <source>
        <dbReference type="ARBA" id="ARBA00023163"/>
    </source>
</evidence>
<evidence type="ECO:0000256" key="5">
    <source>
        <dbReference type="ARBA" id="ARBA00023015"/>
    </source>
</evidence>
<sequence length="362" mass="41594">MKATQDKSIKRNLSHLCKVCYNSTNTCYNFGGICCRGCTAFFRRSVRNYQEYDCKSDPVCCGNTAVFDVTASHACKKCRFDRCIKIGMQPGYVRDPHGAFKGFEEQPRQSVSPVTPPTPIRATVPNKMPLLSKMSKIVQFQYEHLKKCHSEHASTNESLETFLDSRHCFEADALIYRRMLNVIPYVCDLSEESKEKLFQSSISLYVVLMHAINNSHYIFSDNYINLDDKKLAQMTTEFMSKVKNVLSYATDDLFKTCEDLAAVILIVLIHTNDKDKSDPEIPAVMKLLKKVWNELDVHYKETQRNSSLWGNLILFLSSLEALTDEYLRFLRYLDFHLANQAYDTLAAARRNQEEIDVSVENV</sequence>
<evidence type="ECO:0000313" key="11">
    <source>
        <dbReference type="EMBL" id="TKR70853.1"/>
    </source>
</evidence>
<reference evidence="11 12" key="1">
    <citation type="journal article" date="2015" name="Genome Biol.">
        <title>Comparative genomics of Steinernema reveals deeply conserved gene regulatory networks.</title>
        <authorList>
            <person name="Dillman A.R."/>
            <person name="Macchietto M."/>
            <person name="Porter C.F."/>
            <person name="Rogers A."/>
            <person name="Williams B."/>
            <person name="Antoshechkin I."/>
            <person name="Lee M.M."/>
            <person name="Goodwin Z."/>
            <person name="Lu X."/>
            <person name="Lewis E.E."/>
            <person name="Goodrich-Blair H."/>
            <person name="Stock S.P."/>
            <person name="Adams B.J."/>
            <person name="Sternberg P.W."/>
            <person name="Mortazavi A."/>
        </authorList>
    </citation>
    <scope>NUCLEOTIDE SEQUENCE [LARGE SCALE GENOMIC DNA]</scope>
    <source>
        <strain evidence="11 12">ALL</strain>
    </source>
</reference>
<evidence type="ECO:0000256" key="9">
    <source>
        <dbReference type="ARBA" id="ARBA00023242"/>
    </source>
</evidence>
<evidence type="ECO:0000256" key="2">
    <source>
        <dbReference type="ARBA" id="ARBA00022723"/>
    </source>
</evidence>
<dbReference type="OrthoDB" id="10018779at2759"/>
<dbReference type="InterPro" id="IPR035500">
    <property type="entry name" value="NHR-like_dom_sf"/>
</dbReference>
<evidence type="ECO:0000256" key="8">
    <source>
        <dbReference type="ARBA" id="ARBA00023170"/>
    </source>
</evidence>
<dbReference type="PRINTS" id="PR00047">
    <property type="entry name" value="STROIDFINGER"/>
</dbReference>
<comment type="caution">
    <text evidence="11">The sequence shown here is derived from an EMBL/GenBank/DDBJ whole genome shotgun (WGS) entry which is preliminary data.</text>
</comment>
<comment type="similarity">
    <text evidence="1">Belongs to the nuclear hormone receptor family.</text>
</comment>
<dbReference type="GO" id="GO:0003700">
    <property type="term" value="F:DNA-binding transcription factor activity"/>
    <property type="evidence" value="ECO:0007669"/>
    <property type="project" value="InterPro"/>
</dbReference>
<dbReference type="EMBL" id="AZBU02000007">
    <property type="protein sequence ID" value="TKR70853.1"/>
    <property type="molecule type" value="Genomic_DNA"/>
</dbReference>
<keyword evidence="6" id="KW-0238">DNA-binding</keyword>
<accession>A0A4U5MPJ9</accession>
<dbReference type="Gene3D" id="3.30.50.10">
    <property type="entry name" value="Erythroid Transcription Factor GATA-1, subunit A"/>
    <property type="match status" value="1"/>
</dbReference>
<reference evidence="11 12" key="2">
    <citation type="journal article" date="2019" name="G3 (Bethesda)">
        <title>Hybrid Assembly of the Genome of the Entomopathogenic Nematode Steinernema carpocapsae Identifies the X-Chromosome.</title>
        <authorList>
            <person name="Serra L."/>
            <person name="Macchietto M."/>
            <person name="Macias-Munoz A."/>
            <person name="McGill C.J."/>
            <person name="Rodriguez I.M."/>
            <person name="Rodriguez B."/>
            <person name="Murad R."/>
            <person name="Mortazavi A."/>
        </authorList>
    </citation>
    <scope>NUCLEOTIDE SEQUENCE [LARGE SCALE GENOMIC DNA]</scope>
    <source>
        <strain evidence="11 12">ALL</strain>
    </source>
</reference>
<dbReference type="GO" id="GO:0043565">
    <property type="term" value="F:sequence-specific DNA binding"/>
    <property type="evidence" value="ECO:0007669"/>
    <property type="project" value="InterPro"/>
</dbReference>
<keyword evidence="5" id="KW-0805">Transcription regulation</keyword>
<dbReference type="Proteomes" id="UP000298663">
    <property type="component" value="Unassembled WGS sequence"/>
</dbReference>
<keyword evidence="4" id="KW-0862">Zinc</keyword>
<dbReference type="PROSITE" id="PS51030">
    <property type="entry name" value="NUCLEAR_REC_DBD_2"/>
    <property type="match status" value="1"/>
</dbReference>
<evidence type="ECO:0000256" key="1">
    <source>
        <dbReference type="ARBA" id="ARBA00005993"/>
    </source>
</evidence>
<keyword evidence="3" id="KW-0863">Zinc-finger</keyword>
<evidence type="ECO:0000256" key="4">
    <source>
        <dbReference type="ARBA" id="ARBA00022833"/>
    </source>
</evidence>
<keyword evidence="8" id="KW-0675">Receptor</keyword>
<dbReference type="Gene3D" id="1.10.565.10">
    <property type="entry name" value="Retinoid X Receptor"/>
    <property type="match status" value="1"/>
</dbReference>
<evidence type="ECO:0000256" key="6">
    <source>
        <dbReference type="ARBA" id="ARBA00023125"/>
    </source>
</evidence>
<dbReference type="InterPro" id="IPR050274">
    <property type="entry name" value="Nuclear_hormone_rcpt_NR2"/>
</dbReference>
<keyword evidence="7" id="KW-0804">Transcription</keyword>
<protein>
    <recommendedName>
        <fullName evidence="10">Nuclear receptor domain-containing protein</fullName>
    </recommendedName>
</protein>
<dbReference type="InterPro" id="IPR013088">
    <property type="entry name" value="Znf_NHR/GATA"/>
</dbReference>
<dbReference type="SMART" id="SM00399">
    <property type="entry name" value="ZnF_C4"/>
    <property type="match status" value="1"/>
</dbReference>
<dbReference type="GO" id="GO:0008270">
    <property type="term" value="F:zinc ion binding"/>
    <property type="evidence" value="ECO:0007669"/>
    <property type="project" value="UniProtKB-KW"/>
</dbReference>
<dbReference type="PROSITE" id="PS00031">
    <property type="entry name" value="NUCLEAR_REC_DBD_1"/>
    <property type="match status" value="1"/>
</dbReference>
<feature type="domain" description="Nuclear receptor" evidence="10">
    <location>
        <begin position="14"/>
        <end position="95"/>
    </location>
</feature>
<proteinExistence type="inferred from homology"/>
<evidence type="ECO:0000259" key="10">
    <source>
        <dbReference type="PROSITE" id="PS51030"/>
    </source>
</evidence>
<dbReference type="SUPFAM" id="SSF48508">
    <property type="entry name" value="Nuclear receptor ligand-binding domain"/>
    <property type="match status" value="1"/>
</dbReference>
<dbReference type="InterPro" id="IPR001628">
    <property type="entry name" value="Znf_hrmn_rcpt"/>
</dbReference>
<dbReference type="Pfam" id="PF00105">
    <property type="entry name" value="zf-C4"/>
    <property type="match status" value="1"/>
</dbReference>
<evidence type="ECO:0000256" key="3">
    <source>
        <dbReference type="ARBA" id="ARBA00022771"/>
    </source>
</evidence>
<dbReference type="AlphaFoldDB" id="A0A4U5MPJ9"/>
<gene>
    <name evidence="11" type="ORF">L596_022824</name>
</gene>
<keyword evidence="2" id="KW-0479">Metal-binding</keyword>
<keyword evidence="12" id="KW-1185">Reference proteome</keyword>
<name>A0A4U5MPJ9_STECR</name>
<evidence type="ECO:0000313" key="12">
    <source>
        <dbReference type="Proteomes" id="UP000298663"/>
    </source>
</evidence>
<dbReference type="STRING" id="34508.A0A4U5MPJ9"/>
<keyword evidence="9" id="KW-0539">Nucleus</keyword>